<organism evidence="1 2">
    <name type="scientific">Synchytrium endobioticum</name>
    <dbReference type="NCBI Taxonomy" id="286115"/>
    <lineage>
        <taxon>Eukaryota</taxon>
        <taxon>Fungi</taxon>
        <taxon>Fungi incertae sedis</taxon>
        <taxon>Chytridiomycota</taxon>
        <taxon>Chytridiomycota incertae sedis</taxon>
        <taxon>Chytridiomycetes</taxon>
        <taxon>Synchytriales</taxon>
        <taxon>Synchytriaceae</taxon>
        <taxon>Synchytrium</taxon>
    </lineage>
</organism>
<comment type="caution">
    <text evidence="1">The sequence shown here is derived from an EMBL/GenBank/DDBJ whole genome shotgun (WGS) entry which is preliminary data.</text>
</comment>
<name>A0A507DJZ5_9FUNG</name>
<accession>A0A507DJZ5</accession>
<gene>
    <name evidence="1" type="ORF">SeMB42_g01875</name>
</gene>
<proteinExistence type="predicted"/>
<reference evidence="1 2" key="1">
    <citation type="journal article" date="2019" name="Sci. Rep.">
        <title>Comparative genomics of chytrid fungi reveal insights into the obligate biotrophic and pathogenic lifestyle of Synchytrium endobioticum.</title>
        <authorList>
            <person name="van de Vossenberg B.T.L.H."/>
            <person name="Warris S."/>
            <person name="Nguyen H.D.T."/>
            <person name="van Gent-Pelzer M.P.E."/>
            <person name="Joly D.L."/>
            <person name="van de Geest H.C."/>
            <person name="Bonants P.J.M."/>
            <person name="Smith D.S."/>
            <person name="Levesque C.A."/>
            <person name="van der Lee T.A.J."/>
        </authorList>
    </citation>
    <scope>NUCLEOTIDE SEQUENCE [LARGE SCALE GENOMIC DNA]</scope>
    <source>
        <strain evidence="1 2">MB42</strain>
    </source>
</reference>
<dbReference type="AlphaFoldDB" id="A0A507DJZ5"/>
<evidence type="ECO:0000313" key="1">
    <source>
        <dbReference type="EMBL" id="TPX51565.1"/>
    </source>
</evidence>
<evidence type="ECO:0000313" key="2">
    <source>
        <dbReference type="Proteomes" id="UP000317494"/>
    </source>
</evidence>
<keyword evidence="2" id="KW-1185">Reference proteome</keyword>
<protein>
    <submittedName>
        <fullName evidence="1">Uncharacterized protein</fullName>
    </submittedName>
</protein>
<dbReference type="VEuPathDB" id="FungiDB:SeMB42_g01875"/>
<sequence length="124" mass="13400">MAKPAVDENPKLSVYALFAASIGLCLKCYHHVSYCATWSIVWDRDYNAARNILYCFLYELASAARPRPFKAFLCVSTDAKMAFDDLTVVYHGSTGDGNDEIGVVAAVDAERGDGLGLANVGEAV</sequence>
<dbReference type="EMBL" id="QEAN01000052">
    <property type="protein sequence ID" value="TPX51565.1"/>
    <property type="molecule type" value="Genomic_DNA"/>
</dbReference>
<dbReference type="Proteomes" id="UP000317494">
    <property type="component" value="Unassembled WGS sequence"/>
</dbReference>